<dbReference type="Proteomes" id="UP000320338">
    <property type="component" value="Unassembled WGS sequence"/>
</dbReference>
<dbReference type="AlphaFoldDB" id="A0A4Y3WL50"/>
<comment type="caution">
    <text evidence="1">The sequence shown here is derived from an EMBL/GenBank/DDBJ whole genome shotgun (WGS) entry which is preliminary data.</text>
</comment>
<organism evidence="1 2">
    <name type="scientific">Pseudonocardia hydrocarbonoxydans</name>
    <dbReference type="NCBI Taxonomy" id="76726"/>
    <lineage>
        <taxon>Bacteria</taxon>
        <taxon>Bacillati</taxon>
        <taxon>Actinomycetota</taxon>
        <taxon>Actinomycetes</taxon>
        <taxon>Pseudonocardiales</taxon>
        <taxon>Pseudonocardiaceae</taxon>
        <taxon>Pseudonocardia</taxon>
    </lineage>
</organism>
<name>A0A4Y3WL50_9PSEU</name>
<proteinExistence type="predicted"/>
<evidence type="ECO:0000313" key="2">
    <source>
        <dbReference type="Proteomes" id="UP000320338"/>
    </source>
</evidence>
<dbReference type="SUPFAM" id="SSF52172">
    <property type="entry name" value="CheY-like"/>
    <property type="match status" value="1"/>
</dbReference>
<evidence type="ECO:0008006" key="3">
    <source>
        <dbReference type="Google" id="ProtNLM"/>
    </source>
</evidence>
<evidence type="ECO:0000313" key="1">
    <source>
        <dbReference type="EMBL" id="GEC18629.1"/>
    </source>
</evidence>
<gene>
    <name evidence="1" type="ORF">PHY01_09120</name>
</gene>
<keyword evidence="2" id="KW-1185">Reference proteome</keyword>
<sequence>MDQQAERPCVQLVVDPRDAGAVPRDPLAAALDGAGFAVQRCSGRAAASRWLDEVGNHGPVAVLVVAGRSTRVAVGLCRELSRVAPWVVVVVMDAAGVPGRVVDTLEAGADDCVPARVHPEELVARLRAHLRRRAGSIRGGRHVAGQAS</sequence>
<protein>
    <recommendedName>
        <fullName evidence="3">Response regulatory domain-containing protein</fullName>
    </recommendedName>
</protein>
<dbReference type="EMBL" id="BJNG01000006">
    <property type="protein sequence ID" value="GEC18629.1"/>
    <property type="molecule type" value="Genomic_DNA"/>
</dbReference>
<dbReference type="InterPro" id="IPR011006">
    <property type="entry name" value="CheY-like_superfamily"/>
</dbReference>
<accession>A0A4Y3WL50</accession>
<dbReference type="RefSeq" id="WP_170183629.1">
    <property type="nucleotide sequence ID" value="NZ_BAAARZ010000021.1"/>
</dbReference>
<dbReference type="Gene3D" id="6.10.250.690">
    <property type="match status" value="1"/>
</dbReference>
<reference evidence="1 2" key="1">
    <citation type="submission" date="2019-06" db="EMBL/GenBank/DDBJ databases">
        <title>Whole genome shotgun sequence of Pseudonocardia hydrocarbonoxydans NBRC 14498.</title>
        <authorList>
            <person name="Hosoyama A."/>
            <person name="Uohara A."/>
            <person name="Ohji S."/>
            <person name="Ichikawa N."/>
        </authorList>
    </citation>
    <scope>NUCLEOTIDE SEQUENCE [LARGE SCALE GENOMIC DNA]</scope>
    <source>
        <strain evidence="1 2">NBRC 14498</strain>
    </source>
</reference>